<protein>
    <submittedName>
        <fullName evidence="2">Uncharacterized protein</fullName>
    </submittedName>
</protein>
<keyword evidence="3" id="KW-1185">Reference proteome</keyword>
<dbReference type="Proteomes" id="UP000828390">
    <property type="component" value="Unassembled WGS sequence"/>
</dbReference>
<comment type="caution">
    <text evidence="2">The sequence shown here is derived from an EMBL/GenBank/DDBJ whole genome shotgun (WGS) entry which is preliminary data.</text>
</comment>
<evidence type="ECO:0000313" key="2">
    <source>
        <dbReference type="EMBL" id="KAH3845241.1"/>
    </source>
</evidence>
<proteinExistence type="predicted"/>
<reference evidence="2" key="1">
    <citation type="journal article" date="2019" name="bioRxiv">
        <title>The Genome of the Zebra Mussel, Dreissena polymorpha: A Resource for Invasive Species Research.</title>
        <authorList>
            <person name="McCartney M.A."/>
            <person name="Auch B."/>
            <person name="Kono T."/>
            <person name="Mallez S."/>
            <person name="Zhang Y."/>
            <person name="Obille A."/>
            <person name="Becker A."/>
            <person name="Abrahante J.E."/>
            <person name="Garbe J."/>
            <person name="Badalamenti J.P."/>
            <person name="Herman A."/>
            <person name="Mangelson H."/>
            <person name="Liachko I."/>
            <person name="Sullivan S."/>
            <person name="Sone E.D."/>
            <person name="Koren S."/>
            <person name="Silverstein K.A.T."/>
            <person name="Beckman K.B."/>
            <person name="Gohl D.M."/>
        </authorList>
    </citation>
    <scope>NUCLEOTIDE SEQUENCE</scope>
    <source>
        <strain evidence="2">Duluth1</strain>
        <tissue evidence="2">Whole animal</tissue>
    </source>
</reference>
<dbReference type="EMBL" id="JAIWYP010000003">
    <property type="protein sequence ID" value="KAH3845241.1"/>
    <property type="molecule type" value="Genomic_DNA"/>
</dbReference>
<name>A0A9D4KSU3_DREPO</name>
<gene>
    <name evidence="2" type="ORF">DPMN_087516</name>
</gene>
<evidence type="ECO:0000313" key="3">
    <source>
        <dbReference type="Proteomes" id="UP000828390"/>
    </source>
</evidence>
<reference evidence="2" key="2">
    <citation type="submission" date="2020-11" db="EMBL/GenBank/DDBJ databases">
        <authorList>
            <person name="McCartney M.A."/>
            <person name="Auch B."/>
            <person name="Kono T."/>
            <person name="Mallez S."/>
            <person name="Becker A."/>
            <person name="Gohl D.M."/>
            <person name="Silverstein K.A.T."/>
            <person name="Koren S."/>
            <person name="Bechman K.B."/>
            <person name="Herman A."/>
            <person name="Abrahante J.E."/>
            <person name="Garbe J."/>
        </authorList>
    </citation>
    <scope>NUCLEOTIDE SEQUENCE</scope>
    <source>
        <strain evidence="2">Duluth1</strain>
        <tissue evidence="2">Whole animal</tissue>
    </source>
</reference>
<feature type="region of interest" description="Disordered" evidence="1">
    <location>
        <begin position="52"/>
        <end position="72"/>
    </location>
</feature>
<dbReference type="AlphaFoldDB" id="A0A9D4KSU3"/>
<sequence length="178" mass="18633">MYCAGTNEELASPAPLPSFITSPGNLPSMIAGSPPPTTPTNVPQSVNVTMTTTGAGLTHSPGSPVPVDGQATSSSQGLQYSASFQKVTAPGRAAYTNLHGNFYCPLPVKPEGTYGSHSVCLSVCLSVSPSHFSGSCGNFKSSSYIFMKLETWIDGNMEIMRVISFCSYVKNSGCYGNK</sequence>
<organism evidence="2 3">
    <name type="scientific">Dreissena polymorpha</name>
    <name type="common">Zebra mussel</name>
    <name type="synonym">Mytilus polymorpha</name>
    <dbReference type="NCBI Taxonomy" id="45954"/>
    <lineage>
        <taxon>Eukaryota</taxon>
        <taxon>Metazoa</taxon>
        <taxon>Spiralia</taxon>
        <taxon>Lophotrochozoa</taxon>
        <taxon>Mollusca</taxon>
        <taxon>Bivalvia</taxon>
        <taxon>Autobranchia</taxon>
        <taxon>Heteroconchia</taxon>
        <taxon>Euheterodonta</taxon>
        <taxon>Imparidentia</taxon>
        <taxon>Neoheterodontei</taxon>
        <taxon>Myida</taxon>
        <taxon>Dreissenoidea</taxon>
        <taxon>Dreissenidae</taxon>
        <taxon>Dreissena</taxon>
    </lineage>
</organism>
<evidence type="ECO:0000256" key="1">
    <source>
        <dbReference type="SAM" id="MobiDB-lite"/>
    </source>
</evidence>
<accession>A0A9D4KSU3</accession>